<proteinExistence type="predicted"/>
<dbReference type="Proteomes" id="UP001057580">
    <property type="component" value="Chromosome"/>
</dbReference>
<name>A0A9E7UBI5_9EURY</name>
<keyword evidence="2" id="KW-1185">Reference proteome</keyword>
<dbReference type="EMBL" id="CP104003">
    <property type="protein sequence ID" value="UWM55218.1"/>
    <property type="molecule type" value="Genomic_DNA"/>
</dbReference>
<sequence>MNNGKSALGGVGLVALLAASGSAGATTEAQVGGQPAVKVID</sequence>
<protein>
    <submittedName>
        <fullName evidence="1">Uncharacterized protein</fullName>
    </submittedName>
</protein>
<dbReference type="AlphaFoldDB" id="A0A9E7UBI5"/>
<reference evidence="1" key="1">
    <citation type="submission" date="2022-09" db="EMBL/GenBank/DDBJ databases">
        <title>Diverse halophilic archaea isolated from saline environments.</title>
        <authorList>
            <person name="Cui H.-L."/>
        </authorList>
    </citation>
    <scope>NUCLEOTIDE SEQUENCE</scope>
    <source>
        <strain evidence="1">ZS-35-S2</strain>
    </source>
</reference>
<dbReference type="RefSeq" id="WP_260594270.1">
    <property type="nucleotide sequence ID" value="NZ_CP104003.1"/>
</dbReference>
<organism evidence="1 2">
    <name type="scientific">Salinirubellus salinus</name>
    <dbReference type="NCBI Taxonomy" id="1364945"/>
    <lineage>
        <taxon>Archaea</taxon>
        <taxon>Methanobacteriati</taxon>
        <taxon>Methanobacteriota</taxon>
        <taxon>Stenosarchaea group</taxon>
        <taxon>Halobacteria</taxon>
        <taxon>Halobacteriales</taxon>
        <taxon>Natronomonadaceae</taxon>
        <taxon>Salinirubellus</taxon>
    </lineage>
</organism>
<evidence type="ECO:0000313" key="1">
    <source>
        <dbReference type="EMBL" id="UWM55218.1"/>
    </source>
</evidence>
<evidence type="ECO:0000313" key="2">
    <source>
        <dbReference type="Proteomes" id="UP001057580"/>
    </source>
</evidence>
<accession>A0A9E7UBI5</accession>
<dbReference type="KEGG" id="ssai:N0B31_02790"/>
<gene>
    <name evidence="1" type="ORF">N0B31_02790</name>
</gene>
<dbReference type="GeneID" id="74941314"/>